<keyword evidence="3" id="KW-1185">Reference proteome</keyword>
<protein>
    <submittedName>
        <fullName evidence="2">Uncharacterized protein</fullName>
    </submittedName>
</protein>
<dbReference type="Proteomes" id="UP000503640">
    <property type="component" value="Unassembled WGS sequence"/>
</dbReference>
<gene>
    <name evidence="2" type="ORF">AMYX_38190</name>
</gene>
<accession>A0A7I9VS88</accession>
<proteinExistence type="predicted"/>
<dbReference type="RefSeq" id="WP_176068232.1">
    <property type="nucleotide sequence ID" value="NZ_BJTG01000010.1"/>
</dbReference>
<name>A0A7I9VS88_9BACT</name>
<organism evidence="2 3">
    <name type="scientific">Anaeromyxobacter diazotrophicus</name>
    <dbReference type="NCBI Taxonomy" id="2590199"/>
    <lineage>
        <taxon>Bacteria</taxon>
        <taxon>Pseudomonadati</taxon>
        <taxon>Myxococcota</taxon>
        <taxon>Myxococcia</taxon>
        <taxon>Myxococcales</taxon>
        <taxon>Cystobacterineae</taxon>
        <taxon>Anaeromyxobacteraceae</taxon>
        <taxon>Anaeromyxobacter</taxon>
    </lineage>
</organism>
<evidence type="ECO:0000313" key="3">
    <source>
        <dbReference type="Proteomes" id="UP000503640"/>
    </source>
</evidence>
<dbReference type="EMBL" id="BJTG01000010">
    <property type="protein sequence ID" value="GEJ59078.1"/>
    <property type="molecule type" value="Genomic_DNA"/>
</dbReference>
<dbReference type="AlphaFoldDB" id="A0A7I9VS88"/>
<evidence type="ECO:0000256" key="1">
    <source>
        <dbReference type="SAM" id="MobiDB-lite"/>
    </source>
</evidence>
<sequence length="175" mass="19762">MSRFQDVNKAFALARKKYDGYYSQCAYFAGAFSRALVDGFGWPRELVTWERPGAGPVAHVEDALVLEEDSYWHLGLLLRLSEDTGPQDALRIAVRFKRAGERYLLELFPGVEFDLTEPTAVAFQPALDALYDELALHYERGLELFLENRAGKLRIPFSPPEPKPLPDSGTPEGER</sequence>
<feature type="region of interest" description="Disordered" evidence="1">
    <location>
        <begin position="156"/>
        <end position="175"/>
    </location>
</feature>
<comment type="caution">
    <text evidence="2">The sequence shown here is derived from an EMBL/GenBank/DDBJ whole genome shotgun (WGS) entry which is preliminary data.</text>
</comment>
<reference evidence="3" key="1">
    <citation type="journal article" date="2020" name="Appl. Environ. Microbiol.">
        <title>Diazotrophic Anaeromyxobacter Isolates from Soils.</title>
        <authorList>
            <person name="Masuda Y."/>
            <person name="Yamanaka H."/>
            <person name="Xu Z.X."/>
            <person name="Shiratori Y."/>
            <person name="Aono T."/>
            <person name="Amachi S."/>
            <person name="Senoo K."/>
            <person name="Itoh H."/>
        </authorList>
    </citation>
    <scope>NUCLEOTIDE SEQUENCE [LARGE SCALE GENOMIC DNA]</scope>
    <source>
        <strain evidence="3">R267</strain>
    </source>
</reference>
<evidence type="ECO:0000313" key="2">
    <source>
        <dbReference type="EMBL" id="GEJ59078.1"/>
    </source>
</evidence>